<dbReference type="SMART" id="SM00220">
    <property type="entry name" value="S_TKc"/>
    <property type="match status" value="1"/>
</dbReference>
<dbReference type="GO" id="GO:0004675">
    <property type="term" value="F:transmembrane receptor protein serine/threonine kinase activity"/>
    <property type="evidence" value="ECO:0007669"/>
    <property type="project" value="UniProtKB-EC"/>
</dbReference>
<evidence type="ECO:0000256" key="15">
    <source>
        <dbReference type="SAM" id="Phobius"/>
    </source>
</evidence>
<evidence type="ECO:0000256" key="13">
    <source>
        <dbReference type="ARBA" id="ARBA00023170"/>
    </source>
</evidence>
<proteinExistence type="inferred from homology"/>
<keyword evidence="5" id="KW-0808">Transferase</keyword>
<dbReference type="EC" id="2.7.11.30" evidence="3"/>
<dbReference type="InterPro" id="IPR000333">
    <property type="entry name" value="TGFB_receptor"/>
</dbReference>
<evidence type="ECO:0000256" key="7">
    <source>
        <dbReference type="ARBA" id="ARBA00022729"/>
    </source>
</evidence>
<keyword evidence="4" id="KW-0723">Serine/threonine-protein kinase</keyword>
<evidence type="ECO:0000256" key="2">
    <source>
        <dbReference type="ARBA" id="ARBA00009605"/>
    </source>
</evidence>
<evidence type="ECO:0000256" key="8">
    <source>
        <dbReference type="ARBA" id="ARBA00022741"/>
    </source>
</evidence>
<name>A0A183C3J0_GLOPA</name>
<keyword evidence="9" id="KW-0418">Kinase</keyword>
<dbReference type="SUPFAM" id="SSF56112">
    <property type="entry name" value="Protein kinase-like (PK-like)"/>
    <property type="match status" value="1"/>
</dbReference>
<evidence type="ECO:0000259" key="16">
    <source>
        <dbReference type="PROSITE" id="PS50011"/>
    </source>
</evidence>
<feature type="domain" description="Protein kinase" evidence="16">
    <location>
        <begin position="170"/>
        <end position="601"/>
    </location>
</feature>
<keyword evidence="6 15" id="KW-0812">Transmembrane</keyword>
<dbReference type="InterPro" id="IPR011009">
    <property type="entry name" value="Kinase-like_dom_sf"/>
</dbReference>
<organism evidence="17 18">
    <name type="scientific">Globodera pallida</name>
    <name type="common">Potato cyst nematode worm</name>
    <name type="synonym">Heterodera pallida</name>
    <dbReference type="NCBI Taxonomy" id="36090"/>
    <lineage>
        <taxon>Eukaryota</taxon>
        <taxon>Metazoa</taxon>
        <taxon>Ecdysozoa</taxon>
        <taxon>Nematoda</taxon>
        <taxon>Chromadorea</taxon>
        <taxon>Rhabditida</taxon>
        <taxon>Tylenchina</taxon>
        <taxon>Tylenchomorpha</taxon>
        <taxon>Tylenchoidea</taxon>
        <taxon>Heteroderidae</taxon>
        <taxon>Heteroderinae</taxon>
        <taxon>Globodera</taxon>
    </lineage>
</organism>
<dbReference type="Gene3D" id="2.10.60.10">
    <property type="entry name" value="CD59"/>
    <property type="match status" value="1"/>
</dbReference>
<keyword evidence="7" id="KW-0732">Signal</keyword>
<dbReference type="InterPro" id="IPR008271">
    <property type="entry name" value="Ser/Thr_kinase_AS"/>
</dbReference>
<feature type="region of interest" description="Disordered" evidence="14">
    <location>
        <begin position="501"/>
        <end position="536"/>
    </location>
</feature>
<dbReference type="PANTHER" id="PTHR23255:SF71">
    <property type="entry name" value="RECEPTOR PROTEIN SERINE_THREONINE KINASE"/>
    <property type="match status" value="1"/>
</dbReference>
<keyword evidence="13" id="KW-0675">Receptor</keyword>
<evidence type="ECO:0000256" key="5">
    <source>
        <dbReference type="ARBA" id="ARBA00022679"/>
    </source>
</evidence>
<feature type="transmembrane region" description="Helical" evidence="15">
    <location>
        <begin position="80"/>
        <end position="105"/>
    </location>
</feature>
<dbReference type="PROSITE" id="PS50011">
    <property type="entry name" value="PROTEIN_KINASE_DOM"/>
    <property type="match status" value="1"/>
</dbReference>
<dbReference type="GO" id="GO:0005886">
    <property type="term" value="C:plasma membrane"/>
    <property type="evidence" value="ECO:0007669"/>
    <property type="project" value="TreeGrafter"/>
</dbReference>
<evidence type="ECO:0000256" key="6">
    <source>
        <dbReference type="ARBA" id="ARBA00022692"/>
    </source>
</evidence>
<keyword evidence="8" id="KW-0547">Nucleotide-binding</keyword>
<dbReference type="AlphaFoldDB" id="A0A183C3J0"/>
<evidence type="ECO:0000256" key="1">
    <source>
        <dbReference type="ARBA" id="ARBA00004479"/>
    </source>
</evidence>
<evidence type="ECO:0000256" key="14">
    <source>
        <dbReference type="SAM" id="MobiDB-lite"/>
    </source>
</evidence>
<feature type="compositionally biased region" description="Low complexity" evidence="14">
    <location>
        <begin position="513"/>
        <end position="523"/>
    </location>
</feature>
<evidence type="ECO:0000313" key="18">
    <source>
        <dbReference type="WBParaSite" id="GPLIN_000743400"/>
    </source>
</evidence>
<evidence type="ECO:0000256" key="9">
    <source>
        <dbReference type="ARBA" id="ARBA00022777"/>
    </source>
</evidence>
<comment type="subcellular location">
    <subcellularLocation>
        <location evidence="1">Membrane</location>
        <topology evidence="1">Single-pass type I membrane protein</topology>
    </subcellularLocation>
</comment>
<evidence type="ECO:0000256" key="4">
    <source>
        <dbReference type="ARBA" id="ARBA00022527"/>
    </source>
</evidence>
<dbReference type="GO" id="GO:0043235">
    <property type="term" value="C:receptor complex"/>
    <property type="evidence" value="ECO:0007669"/>
    <property type="project" value="TreeGrafter"/>
</dbReference>
<keyword evidence="17" id="KW-1185">Reference proteome</keyword>
<keyword evidence="10" id="KW-0067">ATP-binding</keyword>
<sequence length="623" mass="69451">MQRYHFFGCAPLERGSDASHLTCNAWRAIHSSPRTIACCYEGNFCNENLTLPDLPALELTPDDLNFPSRHGHSTAFSAPFAFLLFGFFVGLCLLLAFAVPIQCWLRKKNGKEKGILVDDIGSSSTESGTLLKKCQDNSQFLKQQQTLGFEQSSSGSGGLALVQRSIALDLRMLEVFARGRYGELRKALYRGTVVAVKVFYTTEEESWLNERDIYQSQMLNHENILRENSILWPFLNLLEYVAADILSSVESLTQMMLITDFHHLGSLYDYLRAGTLIELDEALQLALSSISGLEHLHNALRGTAGRTKPEIAHRDIKSKNVLVKRRGVCCLADFGLAVRFEKGEIIPSRVNIKRYMAPELLLGTLNVQNFDGFKSADIYSFALVLWEILNRVQMKDSSSCALLPPAFPPASSVVFPSSPTALPLHVPGGVRHQWIANSRSSGGGSSGFASSGCSADRTFAPFTNSLTMSGQHCQPHLQHYQQLFGAVQQQQGRQLVVMTETGGEDGKWRADSSESATQSQQQQQREHALPYRGMVDNDPSFEQMRQIVCVQKLRPPMESEWTDCANALMSSLCLLITECWSEQPRSRHTALKVKKELMALIQRLRKEGTTAATDREREGSMLN</sequence>
<evidence type="ECO:0000313" key="17">
    <source>
        <dbReference type="Proteomes" id="UP000050741"/>
    </source>
</evidence>
<accession>A0A183C3J0</accession>
<dbReference type="Gene3D" id="1.10.510.10">
    <property type="entry name" value="Transferase(Phosphotransferase) domain 1"/>
    <property type="match status" value="2"/>
</dbReference>
<dbReference type="GO" id="GO:0071363">
    <property type="term" value="P:cellular response to growth factor stimulus"/>
    <property type="evidence" value="ECO:0007669"/>
    <property type="project" value="TreeGrafter"/>
</dbReference>
<comment type="similarity">
    <text evidence="2">Belongs to the protein kinase superfamily. TKL Ser/Thr protein kinase family. TGFB receptor subfamily.</text>
</comment>
<dbReference type="Pfam" id="PF00069">
    <property type="entry name" value="Pkinase"/>
    <property type="match status" value="1"/>
</dbReference>
<dbReference type="Gene3D" id="3.30.200.20">
    <property type="entry name" value="Phosphorylase Kinase, domain 1"/>
    <property type="match status" value="1"/>
</dbReference>
<reference evidence="17" key="1">
    <citation type="submission" date="2014-05" db="EMBL/GenBank/DDBJ databases">
        <title>The genome and life-stage specific transcriptomes of Globodera pallida elucidate key aspects of plant parasitism by a cyst nematode.</title>
        <authorList>
            <person name="Cotton J.A."/>
            <person name="Lilley C.J."/>
            <person name="Jones L.M."/>
            <person name="Kikuchi T."/>
            <person name="Reid A.J."/>
            <person name="Thorpe P."/>
            <person name="Tsai I.J."/>
            <person name="Beasley H."/>
            <person name="Blok V."/>
            <person name="Cock P.J.A."/>
            <person name="Van den Akker S.E."/>
            <person name="Holroyd N."/>
            <person name="Hunt M."/>
            <person name="Mantelin S."/>
            <person name="Naghra H."/>
            <person name="Pain A."/>
            <person name="Palomares-Rius J.E."/>
            <person name="Zarowiecki M."/>
            <person name="Berriman M."/>
            <person name="Jones J.T."/>
            <person name="Urwin P.E."/>
        </authorList>
    </citation>
    <scope>NUCLEOTIDE SEQUENCE [LARGE SCALE GENOMIC DNA]</scope>
    <source>
        <strain evidence="17">Lindley</strain>
    </source>
</reference>
<keyword evidence="12 15" id="KW-0472">Membrane</keyword>
<dbReference type="PROSITE" id="PS00108">
    <property type="entry name" value="PROTEIN_KINASE_ST"/>
    <property type="match status" value="1"/>
</dbReference>
<evidence type="ECO:0000256" key="3">
    <source>
        <dbReference type="ARBA" id="ARBA00012401"/>
    </source>
</evidence>
<evidence type="ECO:0000256" key="11">
    <source>
        <dbReference type="ARBA" id="ARBA00022989"/>
    </source>
</evidence>
<dbReference type="InterPro" id="IPR045860">
    <property type="entry name" value="Snake_toxin-like_sf"/>
</dbReference>
<protein>
    <recommendedName>
        <fullName evidence="3">receptor protein serine/threonine kinase</fullName>
        <ecNumber evidence="3">2.7.11.30</ecNumber>
    </recommendedName>
</protein>
<dbReference type="PANTHER" id="PTHR23255">
    <property type="entry name" value="TRANSFORMING GROWTH FACTOR-BETA RECEPTOR TYPE I AND II"/>
    <property type="match status" value="1"/>
</dbReference>
<evidence type="ECO:0000256" key="10">
    <source>
        <dbReference type="ARBA" id="ARBA00022840"/>
    </source>
</evidence>
<dbReference type="Proteomes" id="UP000050741">
    <property type="component" value="Unassembled WGS sequence"/>
</dbReference>
<reference evidence="18" key="2">
    <citation type="submission" date="2016-06" db="UniProtKB">
        <authorList>
            <consortium name="WormBaseParasite"/>
        </authorList>
    </citation>
    <scope>IDENTIFICATION</scope>
</reference>
<evidence type="ECO:0000256" key="12">
    <source>
        <dbReference type="ARBA" id="ARBA00023136"/>
    </source>
</evidence>
<dbReference type="WBParaSite" id="GPLIN_000743400">
    <property type="protein sequence ID" value="GPLIN_000743400"/>
    <property type="gene ID" value="GPLIN_000743400"/>
</dbReference>
<dbReference type="GO" id="GO:0005524">
    <property type="term" value="F:ATP binding"/>
    <property type="evidence" value="ECO:0007669"/>
    <property type="project" value="UniProtKB-KW"/>
</dbReference>
<keyword evidence="11 15" id="KW-1133">Transmembrane helix</keyword>
<dbReference type="InterPro" id="IPR000719">
    <property type="entry name" value="Prot_kinase_dom"/>
</dbReference>